<reference evidence="5" key="2">
    <citation type="journal article" date="2013" name="Nat. Genet.">
        <title>The draft genomes of soft-shell turtle and green sea turtle yield insights into the development and evolution of the turtle-specific body plan.</title>
        <authorList>
            <person name="Wang Z."/>
            <person name="Pascual-Anaya J."/>
            <person name="Zadissa A."/>
            <person name="Li W."/>
            <person name="Niimura Y."/>
            <person name="Huang Z."/>
            <person name="Li C."/>
            <person name="White S."/>
            <person name="Xiong Z."/>
            <person name="Fang D."/>
            <person name="Wang B."/>
            <person name="Ming Y."/>
            <person name="Chen Y."/>
            <person name="Zheng Y."/>
            <person name="Kuraku S."/>
            <person name="Pignatelli M."/>
            <person name="Herrero J."/>
            <person name="Beal K."/>
            <person name="Nozawa M."/>
            <person name="Li Q."/>
            <person name="Wang J."/>
            <person name="Zhang H."/>
            <person name="Yu L."/>
            <person name="Shigenobu S."/>
            <person name="Wang J."/>
            <person name="Liu J."/>
            <person name="Flicek P."/>
            <person name="Searle S."/>
            <person name="Wang J."/>
            <person name="Kuratani S."/>
            <person name="Yin Y."/>
            <person name="Aken B."/>
            <person name="Zhang G."/>
            <person name="Irie N."/>
        </authorList>
    </citation>
    <scope>NUCLEOTIDE SEQUENCE [LARGE SCALE GENOMIC DNA]</scope>
    <source>
        <strain evidence="5">Daiwa-1</strain>
    </source>
</reference>
<dbReference type="InterPro" id="IPR041577">
    <property type="entry name" value="RT_RNaseH_2"/>
</dbReference>
<comment type="similarity">
    <text evidence="1">Belongs to the beta type-B retroviral polymerase family. HERV class-II K(HML-2) pol subfamily.</text>
</comment>
<dbReference type="Gene3D" id="3.30.70.270">
    <property type="match status" value="2"/>
</dbReference>
<dbReference type="PANTHER" id="PTHR33064">
    <property type="entry name" value="POL PROTEIN"/>
    <property type="match status" value="1"/>
</dbReference>
<dbReference type="Ensembl" id="ENSPSIT00000001816.1">
    <property type="protein sequence ID" value="ENSPSIP00000001809.1"/>
    <property type="gene ID" value="ENSPSIG00000001816.1"/>
</dbReference>
<dbReference type="OMA" id="ITIELEF"/>
<dbReference type="FunFam" id="3.30.70.270:FF:000020">
    <property type="entry name" value="Transposon Tf2-6 polyprotein-like Protein"/>
    <property type="match status" value="1"/>
</dbReference>
<proteinExistence type="inferred from homology"/>
<dbReference type="eggNOG" id="KOG0017">
    <property type="taxonomic scope" value="Eukaryota"/>
</dbReference>
<organism evidence="4 5">
    <name type="scientific">Pelodiscus sinensis</name>
    <name type="common">Chinese softshell turtle</name>
    <name type="synonym">Trionyx sinensis</name>
    <dbReference type="NCBI Taxonomy" id="13735"/>
    <lineage>
        <taxon>Eukaryota</taxon>
        <taxon>Metazoa</taxon>
        <taxon>Chordata</taxon>
        <taxon>Craniata</taxon>
        <taxon>Vertebrata</taxon>
        <taxon>Euteleostomi</taxon>
        <taxon>Archelosauria</taxon>
        <taxon>Testudinata</taxon>
        <taxon>Testudines</taxon>
        <taxon>Cryptodira</taxon>
        <taxon>Trionychia</taxon>
        <taxon>Trionychidae</taxon>
        <taxon>Pelodiscus</taxon>
    </lineage>
</organism>
<dbReference type="STRING" id="13735.ENSPSIP00000001809"/>
<reference evidence="4" key="3">
    <citation type="submission" date="2025-08" db="UniProtKB">
        <authorList>
            <consortium name="Ensembl"/>
        </authorList>
    </citation>
    <scope>IDENTIFICATION</scope>
</reference>
<dbReference type="SUPFAM" id="SSF56672">
    <property type="entry name" value="DNA/RNA polymerases"/>
    <property type="match status" value="1"/>
</dbReference>
<dbReference type="EC" id="3.1.26.4" evidence="2"/>
<dbReference type="Pfam" id="PF00078">
    <property type="entry name" value="RVT_1"/>
    <property type="match status" value="1"/>
</dbReference>
<dbReference type="FunFam" id="3.30.70.270:FF:000003">
    <property type="entry name" value="Transposon Ty3-G Gag-Pol polyprotein"/>
    <property type="match status" value="1"/>
</dbReference>
<dbReference type="Pfam" id="PF17919">
    <property type="entry name" value="RT_RNaseH_2"/>
    <property type="match status" value="1"/>
</dbReference>
<dbReference type="FunFam" id="3.10.20.370:FF:000001">
    <property type="entry name" value="Retrovirus-related Pol polyprotein from transposon 17.6-like protein"/>
    <property type="match status" value="1"/>
</dbReference>
<evidence type="ECO:0000256" key="2">
    <source>
        <dbReference type="ARBA" id="ARBA00012180"/>
    </source>
</evidence>
<name>K7F199_PELSI</name>
<evidence type="ECO:0000313" key="4">
    <source>
        <dbReference type="Ensembl" id="ENSPSIP00000001809.1"/>
    </source>
</evidence>
<keyword evidence="5" id="KW-1185">Reference proteome</keyword>
<dbReference type="HOGENOM" id="CLU_000384_33_3_1"/>
<dbReference type="InterPro" id="IPR051320">
    <property type="entry name" value="Viral_Replic_Matur_Polypro"/>
</dbReference>
<evidence type="ECO:0000313" key="5">
    <source>
        <dbReference type="Proteomes" id="UP000007267"/>
    </source>
</evidence>
<dbReference type="AlphaFoldDB" id="K7F199"/>
<accession>K7F199</accession>
<dbReference type="GO" id="GO:0004523">
    <property type="term" value="F:RNA-DNA hybrid ribonuclease activity"/>
    <property type="evidence" value="ECO:0007669"/>
    <property type="project" value="UniProtKB-EC"/>
</dbReference>
<evidence type="ECO:0000256" key="1">
    <source>
        <dbReference type="ARBA" id="ARBA00010879"/>
    </source>
</evidence>
<dbReference type="InterPro" id="IPR000477">
    <property type="entry name" value="RT_dom"/>
</dbReference>
<feature type="domain" description="Reverse transcriptase" evidence="3">
    <location>
        <begin position="1"/>
        <end position="81"/>
    </location>
</feature>
<protein>
    <recommendedName>
        <fullName evidence="2">ribonuclease H</fullName>
        <ecNumber evidence="2">3.1.26.4</ecNumber>
    </recommendedName>
</protein>
<dbReference type="InterPro" id="IPR043502">
    <property type="entry name" value="DNA/RNA_pol_sf"/>
</dbReference>
<dbReference type="InterPro" id="IPR043128">
    <property type="entry name" value="Rev_trsase/Diguanyl_cyclase"/>
</dbReference>
<reference evidence="4" key="4">
    <citation type="submission" date="2025-09" db="UniProtKB">
        <authorList>
            <consortium name="Ensembl"/>
        </authorList>
    </citation>
    <scope>IDENTIFICATION</scope>
</reference>
<dbReference type="PROSITE" id="PS50878">
    <property type="entry name" value="RT_POL"/>
    <property type="match status" value="1"/>
</dbReference>
<dbReference type="CDD" id="cd01647">
    <property type="entry name" value="RT_LTR"/>
    <property type="match status" value="1"/>
</dbReference>
<reference evidence="5" key="1">
    <citation type="submission" date="2011-10" db="EMBL/GenBank/DDBJ databases">
        <authorList>
            <consortium name="Soft-shell Turtle Genome Consortium"/>
        </authorList>
    </citation>
    <scope>NUCLEOTIDE SEQUENCE [LARGE SCALE GENOMIC DNA]</scope>
    <source>
        <strain evidence="5">Daiwa-1</strain>
    </source>
</reference>
<sequence length="266" mass="30367">MPFGLPGAAATFQWLMDRVLSTHKDYAVACIDDIIIFSNSWGDHLQHVDKVLQALRQAGLTANPRKCQFGKREVSYLGYTVGNGQLRPILDKVRAIRDYPRPNTKRQVRQFLGLAGYYRQFIEHFASVAAPLTDMTRNSKPQRVVWGPREAQAFETLRRALITEPVLRQPDFEKPFVVQTDASEVGLGAVLAQEKKGVEHPMAYLSRKLLPQEKHYATIEKEALAIKWAVDSLRYFLLGNHFTLVTDHAPLKWIQNMKDTNARILR</sequence>
<dbReference type="GeneTree" id="ENSGT01100000263500"/>
<dbReference type="CDD" id="cd09274">
    <property type="entry name" value="RNase_HI_RT_Ty3"/>
    <property type="match status" value="1"/>
</dbReference>
<evidence type="ECO:0000259" key="3">
    <source>
        <dbReference type="PROSITE" id="PS50878"/>
    </source>
</evidence>
<dbReference type="PANTHER" id="PTHR33064:SF29">
    <property type="entry name" value="PEPTIDASE A2 DOMAIN-CONTAINING PROTEIN-RELATED"/>
    <property type="match status" value="1"/>
</dbReference>
<dbReference type="EMBL" id="AGCU01095745">
    <property type="status" value="NOT_ANNOTATED_CDS"/>
    <property type="molecule type" value="Genomic_DNA"/>
</dbReference>
<dbReference type="Proteomes" id="UP000007267">
    <property type="component" value="Unassembled WGS sequence"/>
</dbReference>